<evidence type="ECO:0000313" key="12">
    <source>
        <dbReference type="Proteomes" id="UP000235023"/>
    </source>
</evidence>
<dbReference type="FunFam" id="3.20.20.140:FF:000017">
    <property type="entry name" value="Adenosine deaminase 2"/>
    <property type="match status" value="1"/>
</dbReference>
<comment type="similarity">
    <text evidence="3">Belongs to the metallo-dependent hydrolases superfamily. Adenosine and AMP deaminases family. ADGF subfamily.</text>
</comment>
<dbReference type="EMBL" id="KZ559645">
    <property type="protein sequence ID" value="PLN75537.1"/>
    <property type="molecule type" value="Genomic_DNA"/>
</dbReference>
<dbReference type="GO" id="GO:0004000">
    <property type="term" value="F:adenosine deaminase activity"/>
    <property type="evidence" value="ECO:0007669"/>
    <property type="project" value="TreeGrafter"/>
</dbReference>
<dbReference type="Pfam" id="PF00962">
    <property type="entry name" value="A_deaminase"/>
    <property type="match status" value="1"/>
</dbReference>
<keyword evidence="6" id="KW-0479">Metal-binding</keyword>
<evidence type="ECO:0000256" key="5">
    <source>
        <dbReference type="ARBA" id="ARBA00022525"/>
    </source>
</evidence>
<dbReference type="InterPro" id="IPR032466">
    <property type="entry name" value="Metal_Hydrolase"/>
</dbReference>
<sequence length="555" mass="62562">MEQKDLEWELEEGIPQLEDPFIQQYLKGRDSLISEEQKQRHDANFRKALTPMAARACKIVSRIRDQEYRQMVGKHRDRLDDSSSPAETSRLWKAVQKLPKGSLLHVYLHAAVDIDFIINEALATPGLHICASQPLAQKEDYKSSPFQFSYSTRRTSESEAQPNIWTGTYNPGDLVPVSRAASLFPDGGETGFRCWLQQRCTNTHEPGHSARNDETATLPEVSLPILNSLLSYEPILRSCLRRIYKQLAADNIRYVEFRTVFSAPFTLEGANTPEDGYTAWCRVFQEEVEQFKRTDEGQIFHGARVIWTTPRSLPTKRFVQNMQECVLAKLDVPGVICGYDIAGPADQGKPLVELTPLLFYFRKLCAEEGVVIPFLFHAGANLGDGGDGVDHDLFDAMLLGTRRMGQGSSLHQHPLLVDLVKEKKILIESCLRSHPIADSVQSHPLPALLSRGVPVALCSDTPGVYGQNANTLTPEYWTALHGFECLGLTGIAMMMENSIRWSCYDDQSPSEWLSGIREGVTGNGVKASRLREWYEEFEKFCEWILDEFDEVVSDD</sequence>
<evidence type="ECO:0000259" key="10">
    <source>
        <dbReference type="Pfam" id="PF00962"/>
    </source>
</evidence>
<dbReference type="Gene3D" id="3.20.20.140">
    <property type="entry name" value="Metal-dependent hydrolases"/>
    <property type="match status" value="1"/>
</dbReference>
<name>A0A2J5HF67_9EURO</name>
<comment type="cofactor">
    <cofactor evidence="1">
        <name>Zn(2+)</name>
        <dbReference type="ChEBI" id="CHEBI:29105"/>
    </cofactor>
</comment>
<evidence type="ECO:0000256" key="1">
    <source>
        <dbReference type="ARBA" id="ARBA00001947"/>
    </source>
</evidence>
<comment type="catalytic activity">
    <reaction evidence="9">
        <text>adenosine + H2O + H(+) = inosine + NH4(+)</text>
        <dbReference type="Rhea" id="RHEA:24408"/>
        <dbReference type="ChEBI" id="CHEBI:15377"/>
        <dbReference type="ChEBI" id="CHEBI:15378"/>
        <dbReference type="ChEBI" id="CHEBI:16335"/>
        <dbReference type="ChEBI" id="CHEBI:17596"/>
        <dbReference type="ChEBI" id="CHEBI:28938"/>
        <dbReference type="EC" id="3.5.4.4"/>
    </reaction>
</comment>
<keyword evidence="7" id="KW-0732">Signal</keyword>
<dbReference type="OrthoDB" id="7202371at2759"/>
<dbReference type="InterPro" id="IPR006330">
    <property type="entry name" value="Ado/ade_deaminase"/>
</dbReference>
<reference evidence="12" key="1">
    <citation type="submission" date="2017-12" db="EMBL/GenBank/DDBJ databases">
        <authorList>
            <consortium name="DOE Joint Genome Institute"/>
            <person name="Mondo S.J."/>
            <person name="Kjaerbolling I."/>
            <person name="Vesth T.C."/>
            <person name="Frisvad J.C."/>
            <person name="Nybo J.L."/>
            <person name="Theobald S."/>
            <person name="Kuo A."/>
            <person name="Bowyer P."/>
            <person name="Matsuda Y."/>
            <person name="Lyhne E.K."/>
            <person name="Kogle M.E."/>
            <person name="Clum A."/>
            <person name="Lipzen A."/>
            <person name="Salamov A."/>
            <person name="Ngan C.Y."/>
            <person name="Daum C."/>
            <person name="Chiniquy J."/>
            <person name="Barry K."/>
            <person name="LaButti K."/>
            <person name="Haridas S."/>
            <person name="Simmons B.A."/>
            <person name="Magnuson J.K."/>
            <person name="Mortensen U.H."/>
            <person name="Larsen T.O."/>
            <person name="Grigoriev I.V."/>
            <person name="Baker S.E."/>
            <person name="Andersen M.R."/>
            <person name="Nordberg H.P."/>
            <person name="Cantor M.N."/>
            <person name="Hua S.X."/>
        </authorList>
    </citation>
    <scope>NUCLEOTIDE SEQUENCE [LARGE SCALE GENOMIC DNA]</scope>
    <source>
        <strain evidence="12">IBT 19404</strain>
    </source>
</reference>
<dbReference type="PANTHER" id="PTHR11409">
    <property type="entry name" value="ADENOSINE DEAMINASE"/>
    <property type="match status" value="1"/>
</dbReference>
<evidence type="ECO:0000256" key="4">
    <source>
        <dbReference type="ARBA" id="ARBA00012784"/>
    </source>
</evidence>
<dbReference type="GO" id="GO:0006154">
    <property type="term" value="P:adenosine catabolic process"/>
    <property type="evidence" value="ECO:0007669"/>
    <property type="project" value="TreeGrafter"/>
</dbReference>
<dbReference type="EC" id="3.5.4.4" evidence="4"/>
<dbReference type="SUPFAM" id="SSF51556">
    <property type="entry name" value="Metallo-dependent hydrolases"/>
    <property type="match status" value="1"/>
</dbReference>
<accession>A0A2J5HF67</accession>
<organism evidence="11 12">
    <name type="scientific">Aspergillus taichungensis</name>
    <dbReference type="NCBI Taxonomy" id="482145"/>
    <lineage>
        <taxon>Eukaryota</taxon>
        <taxon>Fungi</taxon>
        <taxon>Dikarya</taxon>
        <taxon>Ascomycota</taxon>
        <taxon>Pezizomycotina</taxon>
        <taxon>Eurotiomycetes</taxon>
        <taxon>Eurotiomycetidae</taxon>
        <taxon>Eurotiales</taxon>
        <taxon>Aspergillaceae</taxon>
        <taxon>Aspergillus</taxon>
        <taxon>Aspergillus subgen. Circumdati</taxon>
    </lineage>
</organism>
<keyword evidence="12" id="KW-1185">Reference proteome</keyword>
<keyword evidence="5" id="KW-0964">Secreted</keyword>
<evidence type="ECO:0000256" key="9">
    <source>
        <dbReference type="ARBA" id="ARBA00047764"/>
    </source>
</evidence>
<dbReference type="Proteomes" id="UP000235023">
    <property type="component" value="Unassembled WGS sequence"/>
</dbReference>
<evidence type="ECO:0000256" key="7">
    <source>
        <dbReference type="ARBA" id="ARBA00022729"/>
    </source>
</evidence>
<keyword evidence="8" id="KW-0378">Hydrolase</keyword>
<evidence type="ECO:0000313" key="11">
    <source>
        <dbReference type="EMBL" id="PLN75537.1"/>
    </source>
</evidence>
<evidence type="ECO:0000256" key="6">
    <source>
        <dbReference type="ARBA" id="ARBA00022723"/>
    </source>
</evidence>
<dbReference type="GO" id="GO:0046872">
    <property type="term" value="F:metal ion binding"/>
    <property type="evidence" value="ECO:0007669"/>
    <property type="project" value="UniProtKB-KW"/>
</dbReference>
<evidence type="ECO:0000256" key="2">
    <source>
        <dbReference type="ARBA" id="ARBA00004613"/>
    </source>
</evidence>
<protein>
    <recommendedName>
        <fullName evidence="4">adenosine deaminase</fullName>
        <ecNumber evidence="4">3.5.4.4</ecNumber>
    </recommendedName>
</protein>
<feature type="domain" description="Adenosine deaminase" evidence="10">
    <location>
        <begin position="244"/>
        <end position="516"/>
    </location>
</feature>
<dbReference type="InterPro" id="IPR001365">
    <property type="entry name" value="A_deaminase_dom"/>
</dbReference>
<evidence type="ECO:0000256" key="3">
    <source>
        <dbReference type="ARBA" id="ARBA00006083"/>
    </source>
</evidence>
<dbReference type="AlphaFoldDB" id="A0A2J5HF67"/>
<dbReference type="GO" id="GO:0046103">
    <property type="term" value="P:inosine biosynthetic process"/>
    <property type="evidence" value="ECO:0007669"/>
    <property type="project" value="TreeGrafter"/>
</dbReference>
<comment type="subcellular location">
    <subcellularLocation>
        <location evidence="2">Secreted</location>
    </subcellularLocation>
</comment>
<dbReference type="GO" id="GO:0005576">
    <property type="term" value="C:extracellular region"/>
    <property type="evidence" value="ECO:0007669"/>
    <property type="project" value="UniProtKB-SubCell"/>
</dbReference>
<evidence type="ECO:0000256" key="8">
    <source>
        <dbReference type="ARBA" id="ARBA00022801"/>
    </source>
</evidence>
<proteinExistence type="inferred from homology"/>
<gene>
    <name evidence="11" type="ORF">BDW42DRAFT_36876</name>
</gene>
<dbReference type="PANTHER" id="PTHR11409:SF39">
    <property type="entry name" value="ADENOSINE DEAMINASE 2"/>
    <property type="match status" value="1"/>
</dbReference>